<proteinExistence type="predicted"/>
<organism evidence="4 5">
    <name type="scientific">Saccharopolyspora terrae</name>
    <dbReference type="NCBI Taxonomy" id="2530384"/>
    <lineage>
        <taxon>Bacteria</taxon>
        <taxon>Bacillati</taxon>
        <taxon>Actinomycetota</taxon>
        <taxon>Actinomycetes</taxon>
        <taxon>Pseudonocardiales</taxon>
        <taxon>Pseudonocardiaceae</taxon>
        <taxon>Saccharopolyspora</taxon>
    </lineage>
</organism>
<dbReference type="PANTHER" id="PTHR36834">
    <property type="entry name" value="MEMBRANE PROTEIN-RELATED"/>
    <property type="match status" value="1"/>
</dbReference>
<dbReference type="Pfam" id="PF04892">
    <property type="entry name" value="VanZ"/>
    <property type="match status" value="1"/>
</dbReference>
<dbReference type="Proteomes" id="UP000295674">
    <property type="component" value="Unassembled WGS sequence"/>
</dbReference>
<evidence type="ECO:0000313" key="4">
    <source>
        <dbReference type="EMBL" id="TDC99173.1"/>
    </source>
</evidence>
<keyword evidence="2" id="KW-1133">Transmembrane helix</keyword>
<gene>
    <name evidence="4" type="ORF">E1181_29920</name>
</gene>
<evidence type="ECO:0000256" key="2">
    <source>
        <dbReference type="SAM" id="Phobius"/>
    </source>
</evidence>
<dbReference type="AlphaFoldDB" id="A0A4R4VBB7"/>
<evidence type="ECO:0000313" key="5">
    <source>
        <dbReference type="Proteomes" id="UP000295674"/>
    </source>
</evidence>
<evidence type="ECO:0000259" key="3">
    <source>
        <dbReference type="Pfam" id="PF04892"/>
    </source>
</evidence>
<evidence type="ECO:0000256" key="1">
    <source>
        <dbReference type="SAM" id="MobiDB-lite"/>
    </source>
</evidence>
<dbReference type="EMBL" id="SMKS01000106">
    <property type="protein sequence ID" value="TDC99173.1"/>
    <property type="molecule type" value="Genomic_DNA"/>
</dbReference>
<feature type="region of interest" description="Disordered" evidence="1">
    <location>
        <begin position="208"/>
        <end position="262"/>
    </location>
</feature>
<dbReference type="PANTHER" id="PTHR36834:SF1">
    <property type="entry name" value="INTEGRAL MEMBRANE PROTEIN"/>
    <property type="match status" value="1"/>
</dbReference>
<feature type="domain" description="VanZ-like" evidence="3">
    <location>
        <begin position="90"/>
        <end position="170"/>
    </location>
</feature>
<keyword evidence="2" id="KW-0812">Transmembrane</keyword>
<accession>A0A4R4VBB7</accession>
<comment type="caution">
    <text evidence="4">The sequence shown here is derived from an EMBL/GenBank/DDBJ whole genome shotgun (WGS) entry which is preliminary data.</text>
</comment>
<dbReference type="OrthoDB" id="3678526at2"/>
<feature type="transmembrane region" description="Helical" evidence="2">
    <location>
        <begin position="12"/>
        <end position="34"/>
    </location>
</feature>
<dbReference type="InterPro" id="IPR053150">
    <property type="entry name" value="Teicoplanin_resist-assoc"/>
</dbReference>
<feature type="transmembrane region" description="Helical" evidence="2">
    <location>
        <begin position="46"/>
        <end position="63"/>
    </location>
</feature>
<sequence length="262" mass="28559">MQQILVAFDGFVPVVTTLLLIAVAVGFGSGLLRGYSTEPFVMRQPLIDGALAYSVLVVGYLVFTPQVPTLEPFRPDIGNDVSEALAAAPGDSQPWIQLAGNLVLLLPLSVLVPQRVPWFDNLAKIALGGLLCSSSIEAIQFVAISGRVCSTDDIVCNTVGAVLGGMLVRLPYWISPTSRPQHRPTGDADPTVWLLIARIEHERQCRQAAAQSRQSLPRRRPVLPQQPVFTKRPALAGQDAFRQPPRLVGPPPQQRRPLQRTR</sequence>
<keyword evidence="2" id="KW-0472">Membrane</keyword>
<reference evidence="4 5" key="1">
    <citation type="submission" date="2019-03" db="EMBL/GenBank/DDBJ databases">
        <title>Draft genome sequences of novel Actinobacteria.</title>
        <authorList>
            <person name="Sahin N."/>
            <person name="Ay H."/>
            <person name="Saygin H."/>
        </authorList>
    </citation>
    <scope>NUCLEOTIDE SEQUENCE [LARGE SCALE GENOMIC DNA]</scope>
    <source>
        <strain evidence="4 5">16K309</strain>
    </source>
</reference>
<keyword evidence="5" id="KW-1185">Reference proteome</keyword>
<name>A0A4R4VBB7_9PSEU</name>
<dbReference type="InterPro" id="IPR006976">
    <property type="entry name" value="VanZ-like"/>
</dbReference>
<protein>
    <submittedName>
        <fullName evidence="4">VanZ family protein</fullName>
    </submittedName>
</protein>